<feature type="non-terminal residue" evidence="1">
    <location>
        <position position="138"/>
    </location>
</feature>
<sequence length="138" mass="15850">MAKRMASVFKSDLMVLPYAMLLTRLYRHVLTMEPRPTTDVHYLVNHFMIPLTEGRAHRFMVDGKRPYLQTSSGSLSSQSQTPNQGEIDPVDNFTLNPLCIVTNFHLFLEENRHSLSKQRGCSSVLVISSLISERRRSR</sequence>
<evidence type="ECO:0000313" key="2">
    <source>
        <dbReference type="Proteomes" id="UP001151760"/>
    </source>
</evidence>
<organism evidence="1 2">
    <name type="scientific">Tanacetum coccineum</name>
    <dbReference type="NCBI Taxonomy" id="301880"/>
    <lineage>
        <taxon>Eukaryota</taxon>
        <taxon>Viridiplantae</taxon>
        <taxon>Streptophyta</taxon>
        <taxon>Embryophyta</taxon>
        <taxon>Tracheophyta</taxon>
        <taxon>Spermatophyta</taxon>
        <taxon>Magnoliopsida</taxon>
        <taxon>eudicotyledons</taxon>
        <taxon>Gunneridae</taxon>
        <taxon>Pentapetalae</taxon>
        <taxon>asterids</taxon>
        <taxon>campanulids</taxon>
        <taxon>Asterales</taxon>
        <taxon>Asteraceae</taxon>
        <taxon>Asteroideae</taxon>
        <taxon>Anthemideae</taxon>
        <taxon>Anthemidinae</taxon>
        <taxon>Tanacetum</taxon>
    </lineage>
</organism>
<evidence type="ECO:0000313" key="1">
    <source>
        <dbReference type="EMBL" id="GJT88955.1"/>
    </source>
</evidence>
<dbReference type="EMBL" id="BQNB010019778">
    <property type="protein sequence ID" value="GJT88955.1"/>
    <property type="molecule type" value="Genomic_DNA"/>
</dbReference>
<gene>
    <name evidence="1" type="ORF">Tco_1070672</name>
</gene>
<comment type="caution">
    <text evidence="1">The sequence shown here is derived from an EMBL/GenBank/DDBJ whole genome shotgun (WGS) entry which is preliminary data.</text>
</comment>
<keyword evidence="2" id="KW-1185">Reference proteome</keyword>
<reference evidence="1" key="2">
    <citation type="submission" date="2022-01" db="EMBL/GenBank/DDBJ databases">
        <authorList>
            <person name="Yamashiro T."/>
            <person name="Shiraishi A."/>
            <person name="Satake H."/>
            <person name="Nakayama K."/>
        </authorList>
    </citation>
    <scope>NUCLEOTIDE SEQUENCE</scope>
</reference>
<name>A0ABQ5HM39_9ASTR</name>
<accession>A0ABQ5HM39</accession>
<proteinExistence type="predicted"/>
<dbReference type="Proteomes" id="UP001151760">
    <property type="component" value="Unassembled WGS sequence"/>
</dbReference>
<reference evidence="1" key="1">
    <citation type="journal article" date="2022" name="Int. J. Mol. Sci.">
        <title>Draft Genome of Tanacetum Coccineum: Genomic Comparison of Closely Related Tanacetum-Family Plants.</title>
        <authorList>
            <person name="Yamashiro T."/>
            <person name="Shiraishi A."/>
            <person name="Nakayama K."/>
            <person name="Satake H."/>
        </authorList>
    </citation>
    <scope>NUCLEOTIDE SEQUENCE</scope>
</reference>
<protein>
    <submittedName>
        <fullName evidence="1">Uncharacterized protein</fullName>
    </submittedName>
</protein>